<evidence type="ECO:0000313" key="2">
    <source>
        <dbReference type="EMBL" id="SFJ83702.1"/>
    </source>
</evidence>
<dbReference type="Pfam" id="PF00561">
    <property type="entry name" value="Abhydrolase_1"/>
    <property type="match status" value="1"/>
</dbReference>
<accession>A0A1I3ULC6</accession>
<proteinExistence type="predicted"/>
<gene>
    <name evidence="2" type="ORF">SAMN05421835_109120</name>
</gene>
<evidence type="ECO:0000313" key="3">
    <source>
        <dbReference type="Proteomes" id="UP000199025"/>
    </source>
</evidence>
<organism evidence="2 3">
    <name type="scientific">Amycolatopsis sacchari</name>
    <dbReference type="NCBI Taxonomy" id="115433"/>
    <lineage>
        <taxon>Bacteria</taxon>
        <taxon>Bacillati</taxon>
        <taxon>Actinomycetota</taxon>
        <taxon>Actinomycetes</taxon>
        <taxon>Pseudonocardiales</taxon>
        <taxon>Pseudonocardiaceae</taxon>
        <taxon>Amycolatopsis</taxon>
    </lineage>
</organism>
<dbReference type="AlphaFoldDB" id="A0A1I3ULC6"/>
<dbReference type="STRING" id="115433.SAMN05421835_109120"/>
<dbReference type="GO" id="GO:0003824">
    <property type="term" value="F:catalytic activity"/>
    <property type="evidence" value="ECO:0007669"/>
    <property type="project" value="InterPro"/>
</dbReference>
<dbReference type="InterPro" id="IPR000073">
    <property type="entry name" value="AB_hydrolase_1"/>
</dbReference>
<name>A0A1I3ULC6_9PSEU</name>
<dbReference type="OrthoDB" id="4300699at2"/>
<protein>
    <submittedName>
        <fullName evidence="2">Pimeloyl-ACP methyl ester carboxylesterase</fullName>
    </submittedName>
</protein>
<dbReference type="RefSeq" id="WP_091508711.1">
    <property type="nucleotide sequence ID" value="NZ_FORP01000009.1"/>
</dbReference>
<dbReference type="Gene3D" id="3.40.50.1820">
    <property type="entry name" value="alpha/beta hydrolase"/>
    <property type="match status" value="1"/>
</dbReference>
<dbReference type="InterPro" id="IPR000639">
    <property type="entry name" value="Epox_hydrolase-like"/>
</dbReference>
<dbReference type="PRINTS" id="PR00412">
    <property type="entry name" value="EPOXHYDRLASE"/>
</dbReference>
<keyword evidence="3" id="KW-1185">Reference proteome</keyword>
<dbReference type="Proteomes" id="UP000199025">
    <property type="component" value="Unassembled WGS sequence"/>
</dbReference>
<dbReference type="SUPFAM" id="SSF53474">
    <property type="entry name" value="alpha/beta-Hydrolases"/>
    <property type="match status" value="1"/>
</dbReference>
<dbReference type="InterPro" id="IPR050266">
    <property type="entry name" value="AB_hydrolase_sf"/>
</dbReference>
<dbReference type="EMBL" id="FORP01000009">
    <property type="protein sequence ID" value="SFJ83702.1"/>
    <property type="molecule type" value="Genomic_DNA"/>
</dbReference>
<dbReference type="InterPro" id="IPR029058">
    <property type="entry name" value="AB_hydrolase_fold"/>
</dbReference>
<reference evidence="2 3" key="1">
    <citation type="submission" date="2016-10" db="EMBL/GenBank/DDBJ databases">
        <authorList>
            <person name="de Groot N.N."/>
        </authorList>
    </citation>
    <scope>NUCLEOTIDE SEQUENCE [LARGE SCALE GENOMIC DNA]</scope>
    <source>
        <strain evidence="2 3">DSM 44468</strain>
    </source>
</reference>
<sequence>MPFFELQDVKLWYDEYGTGDEVVLSSASGFDRYPAVLADAPTGCHVFTIQARGFGRSSHLSAPPEQGWLDQWADDVLAFADHLGVSRFVYTGVSHGAGIGWHIARRHPERLKALVSVVGTPHDRAGDTSSSAGRRAIVENRKDTGVLEEQFRILGGATDTPEQAAVREETIAALVRHHLEYSDEEARINQGMPFPEAKTNDELAAILRTIDLPVLILAGLRDGVISPESTLRAARNVRRSKAVLFEDEGHFIARERPERLVAEVAVYLEELKAR</sequence>
<evidence type="ECO:0000259" key="1">
    <source>
        <dbReference type="Pfam" id="PF00561"/>
    </source>
</evidence>
<feature type="domain" description="AB hydrolase-1" evidence="1">
    <location>
        <begin position="38"/>
        <end position="253"/>
    </location>
</feature>
<dbReference type="PANTHER" id="PTHR43798">
    <property type="entry name" value="MONOACYLGLYCEROL LIPASE"/>
    <property type="match status" value="1"/>
</dbReference>